<evidence type="ECO:0008006" key="4">
    <source>
        <dbReference type="Google" id="ProtNLM"/>
    </source>
</evidence>
<gene>
    <name evidence="2" type="ORF">B0A55_02999</name>
</gene>
<dbReference type="Gene3D" id="1.20.120.900">
    <property type="entry name" value="Pex19, mPTS binding domain"/>
    <property type="match status" value="1"/>
</dbReference>
<reference evidence="2 3" key="1">
    <citation type="submission" date="2017-03" db="EMBL/GenBank/DDBJ databases">
        <title>Genomes of endolithic fungi from Antarctica.</title>
        <authorList>
            <person name="Coleine C."/>
            <person name="Masonjones S."/>
            <person name="Stajich J.E."/>
        </authorList>
    </citation>
    <scope>NUCLEOTIDE SEQUENCE [LARGE SCALE GENOMIC DNA]</scope>
    <source>
        <strain evidence="2 3">CCFEE 5184</strain>
    </source>
</reference>
<feature type="region of interest" description="Disordered" evidence="1">
    <location>
        <begin position="134"/>
        <end position="213"/>
    </location>
</feature>
<feature type="region of interest" description="Disordered" evidence="1">
    <location>
        <begin position="1"/>
        <end position="78"/>
    </location>
</feature>
<dbReference type="GO" id="GO:0033328">
    <property type="term" value="F:peroxisome membrane targeting sequence binding"/>
    <property type="evidence" value="ECO:0007669"/>
    <property type="project" value="TreeGrafter"/>
</dbReference>
<feature type="compositionally biased region" description="Acidic residues" evidence="1">
    <location>
        <begin position="14"/>
        <end position="28"/>
    </location>
</feature>
<organism evidence="2 3">
    <name type="scientific">Friedmanniomyces simplex</name>
    <dbReference type="NCBI Taxonomy" id="329884"/>
    <lineage>
        <taxon>Eukaryota</taxon>
        <taxon>Fungi</taxon>
        <taxon>Dikarya</taxon>
        <taxon>Ascomycota</taxon>
        <taxon>Pezizomycotina</taxon>
        <taxon>Dothideomycetes</taxon>
        <taxon>Dothideomycetidae</taxon>
        <taxon>Mycosphaerellales</taxon>
        <taxon>Teratosphaeriaceae</taxon>
        <taxon>Friedmanniomyces</taxon>
    </lineage>
</organism>
<feature type="compositionally biased region" description="Low complexity" evidence="1">
    <location>
        <begin position="32"/>
        <end position="60"/>
    </location>
</feature>
<sequence>MAEQPHEQVASAPDPEEDDLDDLDDVLDEFQPTLSTSTTTTAKTKPSAPAASPAPTASGPGRPPHHAVPPPAFPDAGEEALAAQLQAGMANLMSELDGNPDMQKQFEQMMSELIAVGSAGTDEEVGEHLMKAVEGLPTGGAPGVEEGKKSGRRNNGGGGSASASVGGSAKKGEGDESKDFSSTIRKTMARMQASDSTASASATVPSEQQGSEEDMLAQMLRELQASGGGEAGGEAGEGDFNSMLMNMMTQLTNKEILYEPMKELHDKFPAWMAKQDKGEGKEKVSKEDMARYVEQQRLVGEIVARFEGKGYKDENEGDREYIVERMQKVELPMQAAGSPPPDLVGDMSAAQEALGEMDAGCPTQ</sequence>
<evidence type="ECO:0000256" key="1">
    <source>
        <dbReference type="SAM" id="MobiDB-lite"/>
    </source>
</evidence>
<evidence type="ECO:0000313" key="3">
    <source>
        <dbReference type="Proteomes" id="UP000309340"/>
    </source>
</evidence>
<accession>A0A4U0XUY3</accession>
<dbReference type="InterPro" id="IPR038322">
    <property type="entry name" value="Pex19_C_sf"/>
</dbReference>
<dbReference type="OrthoDB" id="21292at2759"/>
<name>A0A4U0XUY3_9PEZI</name>
<dbReference type="EMBL" id="NAJQ01000049">
    <property type="protein sequence ID" value="TKA81554.1"/>
    <property type="molecule type" value="Genomic_DNA"/>
</dbReference>
<dbReference type="Proteomes" id="UP000309340">
    <property type="component" value="Unassembled WGS sequence"/>
</dbReference>
<dbReference type="GO" id="GO:0005778">
    <property type="term" value="C:peroxisomal membrane"/>
    <property type="evidence" value="ECO:0007669"/>
    <property type="project" value="TreeGrafter"/>
</dbReference>
<dbReference type="Pfam" id="PF04614">
    <property type="entry name" value="Pex19"/>
    <property type="match status" value="1"/>
</dbReference>
<keyword evidence="3" id="KW-1185">Reference proteome</keyword>
<evidence type="ECO:0000313" key="2">
    <source>
        <dbReference type="EMBL" id="TKA81554.1"/>
    </source>
</evidence>
<dbReference type="InterPro" id="IPR006708">
    <property type="entry name" value="Pex19"/>
</dbReference>
<feature type="compositionally biased region" description="Basic and acidic residues" evidence="1">
    <location>
        <begin position="170"/>
        <end position="179"/>
    </location>
</feature>
<proteinExistence type="predicted"/>
<dbReference type="STRING" id="329884.A0A4U0XUY3"/>
<feature type="region of interest" description="Disordered" evidence="1">
    <location>
        <begin position="334"/>
        <end position="364"/>
    </location>
</feature>
<comment type="caution">
    <text evidence="2">The sequence shown here is derived from an EMBL/GenBank/DDBJ whole genome shotgun (WGS) entry which is preliminary data.</text>
</comment>
<dbReference type="AlphaFoldDB" id="A0A4U0XUY3"/>
<dbReference type="GO" id="GO:0045046">
    <property type="term" value="P:protein import into peroxisome membrane"/>
    <property type="evidence" value="ECO:0007669"/>
    <property type="project" value="TreeGrafter"/>
</dbReference>
<dbReference type="PANTHER" id="PTHR12774">
    <property type="entry name" value="PEROXISOMAL BIOGENESIS FACTOR 19"/>
    <property type="match status" value="1"/>
</dbReference>
<protein>
    <recommendedName>
        <fullName evidence="4">Pex19-domain-containing protein</fullName>
    </recommendedName>
</protein>
<feature type="compositionally biased region" description="Low complexity" evidence="1">
    <location>
        <begin position="193"/>
        <end position="203"/>
    </location>
</feature>
<dbReference type="PANTHER" id="PTHR12774:SF2">
    <property type="entry name" value="PEROXISOMAL BIOGENESIS FACTOR 19"/>
    <property type="match status" value="1"/>
</dbReference>